<keyword evidence="2" id="KW-1185">Reference proteome</keyword>
<protein>
    <submittedName>
        <fullName evidence="1">Uncharacterized protein</fullName>
    </submittedName>
</protein>
<proteinExistence type="predicted"/>
<reference evidence="1 2" key="1">
    <citation type="submission" date="2016-10" db="EMBL/GenBank/DDBJ databases">
        <authorList>
            <person name="Cai Z."/>
        </authorList>
    </citation>
    <scope>NUCLEOTIDE SEQUENCE [LARGE SCALE GENOMIC DNA]</scope>
</reference>
<sequence>MDPSQQQQGSGAQPKSTSEAAPDIKNSTSPEVQAMRGPDTLAAAVQQDKAVPDDRTTTTYVDPPQKE</sequence>
<evidence type="ECO:0000313" key="2">
    <source>
        <dbReference type="Proteomes" id="UP000256970"/>
    </source>
</evidence>
<dbReference type="Proteomes" id="UP000256970">
    <property type="component" value="Unassembled WGS sequence"/>
</dbReference>
<accession>A0A383VYF5</accession>
<dbReference type="OrthoDB" id="10447717at2759"/>
<gene>
    <name evidence="1" type="ORF">BQ4739_LOCUS10718</name>
</gene>
<dbReference type="AlphaFoldDB" id="A0A383VYF5"/>
<dbReference type="EMBL" id="FNXT01000992">
    <property type="protein sequence ID" value="SZX70508.1"/>
    <property type="molecule type" value="Genomic_DNA"/>
</dbReference>
<organism evidence="1 2">
    <name type="scientific">Tetradesmus obliquus</name>
    <name type="common">Green alga</name>
    <name type="synonym">Acutodesmus obliquus</name>
    <dbReference type="NCBI Taxonomy" id="3088"/>
    <lineage>
        <taxon>Eukaryota</taxon>
        <taxon>Viridiplantae</taxon>
        <taxon>Chlorophyta</taxon>
        <taxon>core chlorophytes</taxon>
        <taxon>Chlorophyceae</taxon>
        <taxon>CS clade</taxon>
        <taxon>Sphaeropleales</taxon>
        <taxon>Scenedesmaceae</taxon>
        <taxon>Tetradesmus</taxon>
    </lineage>
</organism>
<name>A0A383VYF5_TETOB</name>
<evidence type="ECO:0000313" key="1">
    <source>
        <dbReference type="EMBL" id="SZX70508.1"/>
    </source>
</evidence>